<comment type="caution">
    <text evidence="6">The sequence shown here is derived from an EMBL/GenBank/DDBJ whole genome shotgun (WGS) entry which is preliminary data.</text>
</comment>
<evidence type="ECO:0000256" key="1">
    <source>
        <dbReference type="ARBA" id="ARBA00010466"/>
    </source>
</evidence>
<comment type="similarity">
    <text evidence="1">Belongs to the SorC transcriptional regulatory family.</text>
</comment>
<name>A0A645BD03_9ZZZZ</name>
<evidence type="ECO:0000256" key="3">
    <source>
        <dbReference type="ARBA" id="ARBA00023125"/>
    </source>
</evidence>
<dbReference type="EMBL" id="VSSQ01019149">
    <property type="protein sequence ID" value="MPM62966.1"/>
    <property type="molecule type" value="Genomic_DNA"/>
</dbReference>
<dbReference type="GO" id="GO:0003677">
    <property type="term" value="F:DNA binding"/>
    <property type="evidence" value="ECO:0007669"/>
    <property type="project" value="UniProtKB-KW"/>
</dbReference>
<evidence type="ECO:0000256" key="2">
    <source>
        <dbReference type="ARBA" id="ARBA00023015"/>
    </source>
</evidence>
<organism evidence="6">
    <name type="scientific">bioreactor metagenome</name>
    <dbReference type="NCBI Taxonomy" id="1076179"/>
    <lineage>
        <taxon>unclassified sequences</taxon>
        <taxon>metagenomes</taxon>
        <taxon>ecological metagenomes</taxon>
    </lineage>
</organism>
<accession>A0A645BD03</accession>
<protein>
    <recommendedName>
        <fullName evidence="5">Sugar-binding domain-containing protein</fullName>
    </recommendedName>
</protein>
<keyword evidence="2" id="KW-0805">Transcription regulation</keyword>
<sequence length="72" mass="8315">MLKGNLYERTIGLDLYHLKKVPLSVGIARSKVKSKSILAMLKKSYINCLITDEETVLEILRLEKDPYLDTYQ</sequence>
<dbReference type="InterPro" id="IPR037171">
    <property type="entry name" value="NagB/RpiA_transferase-like"/>
</dbReference>
<evidence type="ECO:0000259" key="5">
    <source>
        <dbReference type="Pfam" id="PF04198"/>
    </source>
</evidence>
<dbReference type="AlphaFoldDB" id="A0A645BD03"/>
<proteinExistence type="inferred from homology"/>
<dbReference type="SUPFAM" id="SSF100950">
    <property type="entry name" value="NagB/RpiA/CoA transferase-like"/>
    <property type="match status" value="1"/>
</dbReference>
<keyword evidence="3" id="KW-0238">DNA-binding</keyword>
<dbReference type="PANTHER" id="PTHR34294:SF1">
    <property type="entry name" value="TRANSCRIPTIONAL REGULATOR LSRR"/>
    <property type="match status" value="1"/>
</dbReference>
<evidence type="ECO:0000313" key="6">
    <source>
        <dbReference type="EMBL" id="MPM62966.1"/>
    </source>
</evidence>
<dbReference type="InterPro" id="IPR051054">
    <property type="entry name" value="SorC_transcr_regulators"/>
</dbReference>
<evidence type="ECO:0000256" key="4">
    <source>
        <dbReference type="ARBA" id="ARBA00023163"/>
    </source>
</evidence>
<dbReference type="Gene3D" id="3.40.50.1360">
    <property type="match status" value="1"/>
</dbReference>
<dbReference type="PANTHER" id="PTHR34294">
    <property type="entry name" value="TRANSCRIPTIONAL REGULATOR-RELATED"/>
    <property type="match status" value="1"/>
</dbReference>
<dbReference type="Pfam" id="PF04198">
    <property type="entry name" value="Sugar-bind"/>
    <property type="match status" value="1"/>
</dbReference>
<feature type="domain" description="Sugar-binding" evidence="5">
    <location>
        <begin position="5"/>
        <end position="60"/>
    </location>
</feature>
<keyword evidence="4" id="KW-0804">Transcription</keyword>
<dbReference type="GO" id="GO:0030246">
    <property type="term" value="F:carbohydrate binding"/>
    <property type="evidence" value="ECO:0007669"/>
    <property type="project" value="InterPro"/>
</dbReference>
<reference evidence="6" key="1">
    <citation type="submission" date="2019-08" db="EMBL/GenBank/DDBJ databases">
        <authorList>
            <person name="Kucharzyk K."/>
            <person name="Murdoch R.W."/>
            <person name="Higgins S."/>
            <person name="Loffler F."/>
        </authorList>
    </citation>
    <scope>NUCLEOTIDE SEQUENCE</scope>
</reference>
<dbReference type="InterPro" id="IPR007324">
    <property type="entry name" value="Sugar-bd_dom_put"/>
</dbReference>
<gene>
    <name evidence="6" type="ORF">SDC9_109844</name>
</gene>